<sequence>MEIEYYLSMGALGPIEQINPASSITDCLRLIRNMLKSTWELQTPMATDSIVSVKEQYAVANYGITREDV</sequence>
<evidence type="ECO:0000313" key="2">
    <source>
        <dbReference type="Proteomes" id="UP001168990"/>
    </source>
</evidence>
<feature type="non-terminal residue" evidence="1">
    <location>
        <position position="69"/>
    </location>
</feature>
<reference evidence="1" key="2">
    <citation type="submission" date="2023-03" db="EMBL/GenBank/DDBJ databases">
        <authorList>
            <person name="Inwood S.N."/>
            <person name="Skelly J.G."/>
            <person name="Guhlin J."/>
            <person name="Harrop T.W.R."/>
            <person name="Goldson S.G."/>
            <person name="Dearden P.K."/>
        </authorList>
    </citation>
    <scope>NUCLEOTIDE SEQUENCE</scope>
    <source>
        <strain evidence="1">Irish</strain>
        <tissue evidence="1">Whole body</tissue>
    </source>
</reference>
<proteinExistence type="predicted"/>
<dbReference type="EMBL" id="JAQQBS010001422">
    <property type="protein sequence ID" value="KAK0166231.1"/>
    <property type="molecule type" value="Genomic_DNA"/>
</dbReference>
<gene>
    <name evidence="1" type="ORF">PV328_004671</name>
</gene>
<protein>
    <submittedName>
        <fullName evidence="1">Uncharacterized protein</fullName>
    </submittedName>
</protein>
<accession>A0AA39FB96</accession>
<organism evidence="1 2">
    <name type="scientific">Microctonus aethiopoides</name>
    <dbReference type="NCBI Taxonomy" id="144406"/>
    <lineage>
        <taxon>Eukaryota</taxon>
        <taxon>Metazoa</taxon>
        <taxon>Ecdysozoa</taxon>
        <taxon>Arthropoda</taxon>
        <taxon>Hexapoda</taxon>
        <taxon>Insecta</taxon>
        <taxon>Pterygota</taxon>
        <taxon>Neoptera</taxon>
        <taxon>Endopterygota</taxon>
        <taxon>Hymenoptera</taxon>
        <taxon>Apocrita</taxon>
        <taxon>Ichneumonoidea</taxon>
        <taxon>Braconidae</taxon>
        <taxon>Euphorinae</taxon>
        <taxon>Microctonus</taxon>
    </lineage>
</organism>
<comment type="caution">
    <text evidence="1">The sequence shown here is derived from an EMBL/GenBank/DDBJ whole genome shotgun (WGS) entry which is preliminary data.</text>
</comment>
<reference evidence="1" key="1">
    <citation type="journal article" date="2023" name="bioRxiv">
        <title>Scaffold-level genome assemblies of two parasitoid biocontrol wasps reveal the parthenogenesis mechanism and an associated novel virus.</title>
        <authorList>
            <person name="Inwood S."/>
            <person name="Skelly J."/>
            <person name="Guhlin J."/>
            <person name="Harrop T."/>
            <person name="Goldson S."/>
            <person name="Dearden P."/>
        </authorList>
    </citation>
    <scope>NUCLEOTIDE SEQUENCE</scope>
    <source>
        <strain evidence="1">Irish</strain>
        <tissue evidence="1">Whole body</tissue>
    </source>
</reference>
<evidence type="ECO:0000313" key="1">
    <source>
        <dbReference type="EMBL" id="KAK0166231.1"/>
    </source>
</evidence>
<dbReference type="AlphaFoldDB" id="A0AA39FB96"/>
<name>A0AA39FB96_9HYME</name>
<dbReference type="Proteomes" id="UP001168990">
    <property type="component" value="Unassembled WGS sequence"/>
</dbReference>
<keyword evidence="2" id="KW-1185">Reference proteome</keyword>